<dbReference type="AlphaFoldDB" id="A0A1R0WYR0"/>
<dbReference type="PROSITE" id="PS51186">
    <property type="entry name" value="GNAT"/>
    <property type="match status" value="1"/>
</dbReference>
<evidence type="ECO:0000313" key="2">
    <source>
        <dbReference type="EMBL" id="OMD24494.1"/>
    </source>
</evidence>
<dbReference type="InterPro" id="IPR016181">
    <property type="entry name" value="Acyl_CoA_acyltransferase"/>
</dbReference>
<name>A0A1R0WYR0_9BACL</name>
<dbReference type="GO" id="GO:0016747">
    <property type="term" value="F:acyltransferase activity, transferring groups other than amino-acyl groups"/>
    <property type="evidence" value="ECO:0007669"/>
    <property type="project" value="InterPro"/>
</dbReference>
<dbReference type="EMBL" id="MKQP01000051">
    <property type="protein sequence ID" value="OMD24494.1"/>
    <property type="molecule type" value="Genomic_DNA"/>
</dbReference>
<dbReference type="InterPro" id="IPR027365">
    <property type="entry name" value="GNAT_acetyltra_YdfB-like"/>
</dbReference>
<protein>
    <recommendedName>
        <fullName evidence="1">N-acetyltransferase domain-containing protein</fullName>
    </recommendedName>
</protein>
<dbReference type="SUPFAM" id="SSF55729">
    <property type="entry name" value="Acyl-CoA N-acyltransferases (Nat)"/>
    <property type="match status" value="1"/>
</dbReference>
<evidence type="ECO:0000259" key="1">
    <source>
        <dbReference type="PROSITE" id="PS51186"/>
    </source>
</evidence>
<dbReference type="Gene3D" id="3.40.630.30">
    <property type="match status" value="1"/>
</dbReference>
<dbReference type="Proteomes" id="UP000187465">
    <property type="component" value="Unassembled WGS sequence"/>
</dbReference>
<dbReference type="InterPro" id="IPR000182">
    <property type="entry name" value="GNAT_dom"/>
</dbReference>
<evidence type="ECO:0000313" key="3">
    <source>
        <dbReference type="Proteomes" id="UP000187465"/>
    </source>
</evidence>
<accession>A0A1R0WYR0</accession>
<sequence length="269" mass="31027">MKRLESKDYYKAIEPLGKVKINTMFAESVVKQVIPGSLYVDDIVNPRAFYIAHPCGMSLLIGESDNEEFKRDLFDYITNKNMIRHHQELLQADPAGGWPEVIAHWSEQEMLHRNTRVNFSFNRERYLNQKASYLNQDLEVVRMNKERFMAATGGVNPKDFWRNEEQFLAEGLGFNILDAGEIASTAFSGFVNEYQLEIGIETSEAHRGKGYAYAVCSALIEYCLEHQLEPVWACRLDNEGSFNLAHRLGFETTYMIPYYRLVESVIRKG</sequence>
<dbReference type="RefSeq" id="WP_036685798.1">
    <property type="nucleotide sequence ID" value="NZ_MKQP01000051.1"/>
</dbReference>
<proteinExistence type="predicted"/>
<gene>
    <name evidence="2" type="ORF">BJP51_29370</name>
</gene>
<dbReference type="PANTHER" id="PTHR31143:SF2">
    <property type="entry name" value="FR47-LIKE DOMAIN-CONTAINING PROTEIN-RELATED"/>
    <property type="match status" value="1"/>
</dbReference>
<reference evidence="2 3" key="1">
    <citation type="submission" date="2016-10" db="EMBL/GenBank/DDBJ databases">
        <title>Paenibacillus species isolates.</title>
        <authorList>
            <person name="Beno S.M."/>
        </authorList>
    </citation>
    <scope>NUCLEOTIDE SEQUENCE [LARGE SCALE GENOMIC DNA]</scope>
    <source>
        <strain evidence="2 3">FSL H7-0604</strain>
    </source>
</reference>
<dbReference type="Pfam" id="PF12746">
    <property type="entry name" value="GNAT_acetyltran"/>
    <property type="match status" value="1"/>
</dbReference>
<dbReference type="PANTHER" id="PTHR31143">
    <property type="match status" value="1"/>
</dbReference>
<organism evidence="2 3">
    <name type="scientific">Paenibacillus odorifer</name>
    <dbReference type="NCBI Taxonomy" id="189426"/>
    <lineage>
        <taxon>Bacteria</taxon>
        <taxon>Bacillati</taxon>
        <taxon>Bacillota</taxon>
        <taxon>Bacilli</taxon>
        <taxon>Bacillales</taxon>
        <taxon>Paenibacillaceae</taxon>
        <taxon>Paenibacillus</taxon>
    </lineage>
</organism>
<feature type="domain" description="N-acetyltransferase" evidence="1">
    <location>
        <begin position="136"/>
        <end position="269"/>
    </location>
</feature>
<comment type="caution">
    <text evidence="2">The sequence shown here is derived from an EMBL/GenBank/DDBJ whole genome shotgun (WGS) entry which is preliminary data.</text>
</comment>